<sequence length="758" mass="84594">MIIYIVGFFVIAWLPFLPPLYWLLCFPIVLIFSFYYFRSLRFQLLALMAGLTIALIYGHIQLQYRWHSSDAASTWRVEGTVDGLPDYKSKHITFNLRISSALNAVEAGVQPESTPRIIRLSWYRTDERLKPGDLLELDVKLRPPHSLWNPGGFDYERWALGRDIDAVGYVKALYVHQPVSSASIDVWRFSLIEWLGNRLRLQPVVLSTLQALLLGDKSGFVDWQWSLLRSTGTTHLMVVSGLHIGVCVLLGWWFGRIIAALLFRGKESRIPHHWLSVVVALLVSGSYVALAGFSIPTQRAWIMAAVLLGAQLVMRRPSVWFRWWLALAIVLTLHPLAVHEVGAWLSFAAVAALLFLVTARQKSAGWLMLLKSQWWIFLVLSPLMLLFFSQVSISAPFVNILAIPFLSLLLLLIVPAMLLEAAGVSWGLDFVGVLIQSLWDGLAWVNGLSDHGVVYIQQPSFMVILFAGLGAVMVLQPISIKLKALGVLCWLPLFVPPQSSVPSGRMSAVVFDVGQGTAMIIRTHGHTLLYDTGAAYPNGNTAFERSVLPYLRLKGIEFIDKLIVSHEDNDHAGGVSKVIEVMRIGAIESGMPDAINVTAQLCRVGVSWQWDGVYFRYIHPKPSLSATDNDRSCVLEVRSKACSLLITGDASVRIEEEVLANSDARAPIHWLVAGHHGSRTSTGVAFLEAYKPKNTLISAGFLNRYGHPHEEVLSRIKAAGSQVFRTDQQGALILDETTGDECRVETWRQKEKRYWTAS</sequence>
<gene>
    <name evidence="8" type="primary">comEC</name>
    <name evidence="8" type="ORF">NEJAP_2141</name>
</gene>
<evidence type="ECO:0000256" key="5">
    <source>
        <dbReference type="ARBA" id="ARBA00023136"/>
    </source>
</evidence>
<dbReference type="InterPro" id="IPR035681">
    <property type="entry name" value="ComA-like_MBL"/>
</dbReference>
<comment type="subcellular location">
    <subcellularLocation>
        <location evidence="1">Cell membrane</location>
        <topology evidence="1">Multi-pass membrane protein</topology>
    </subcellularLocation>
</comment>
<evidence type="ECO:0000256" key="4">
    <source>
        <dbReference type="ARBA" id="ARBA00022989"/>
    </source>
</evidence>
<dbReference type="KEGG" id="njp:NEJAP_2141"/>
<evidence type="ECO:0000256" key="1">
    <source>
        <dbReference type="ARBA" id="ARBA00004651"/>
    </source>
</evidence>
<feature type="transmembrane region" description="Helical" evidence="6">
    <location>
        <begin position="274"/>
        <end position="293"/>
    </location>
</feature>
<feature type="transmembrane region" description="Helical" evidence="6">
    <location>
        <begin position="321"/>
        <end position="337"/>
    </location>
</feature>
<dbReference type="Proteomes" id="UP000595332">
    <property type="component" value="Chromosome"/>
</dbReference>
<evidence type="ECO:0000256" key="2">
    <source>
        <dbReference type="ARBA" id="ARBA00022475"/>
    </source>
</evidence>
<evidence type="ECO:0000313" key="9">
    <source>
        <dbReference type="Proteomes" id="UP000595332"/>
    </source>
</evidence>
<dbReference type="PANTHER" id="PTHR30619:SF1">
    <property type="entry name" value="RECOMBINATION PROTEIN 2"/>
    <property type="match status" value="1"/>
</dbReference>
<dbReference type="InterPro" id="IPR052159">
    <property type="entry name" value="Competence_DNA_uptake"/>
</dbReference>
<keyword evidence="3 6" id="KW-0812">Transmembrane</keyword>
<dbReference type="AlphaFoldDB" id="A0A7R6SVY7"/>
<feature type="transmembrane region" description="Helical" evidence="6">
    <location>
        <begin position="372"/>
        <end position="391"/>
    </location>
</feature>
<dbReference type="GO" id="GO:0005886">
    <property type="term" value="C:plasma membrane"/>
    <property type="evidence" value="ECO:0007669"/>
    <property type="project" value="UniProtKB-SubCell"/>
</dbReference>
<feature type="transmembrane region" description="Helical" evidence="6">
    <location>
        <begin position="236"/>
        <end position="262"/>
    </location>
</feature>
<dbReference type="GO" id="GO:0030420">
    <property type="term" value="P:establishment of competence for transformation"/>
    <property type="evidence" value="ECO:0007669"/>
    <property type="project" value="InterPro"/>
</dbReference>
<dbReference type="Pfam" id="PF13567">
    <property type="entry name" value="DUF4131"/>
    <property type="match status" value="1"/>
</dbReference>
<name>A0A7R6SVY7_9GAMM</name>
<proteinExistence type="predicted"/>
<keyword evidence="2" id="KW-1003">Cell membrane</keyword>
<dbReference type="NCBIfam" id="TIGR00361">
    <property type="entry name" value="ComEC_Rec2"/>
    <property type="match status" value="1"/>
</dbReference>
<evidence type="ECO:0000256" key="3">
    <source>
        <dbReference type="ARBA" id="ARBA00022692"/>
    </source>
</evidence>
<dbReference type="Pfam" id="PF00753">
    <property type="entry name" value="Lactamase_B"/>
    <property type="match status" value="1"/>
</dbReference>
<feature type="domain" description="Metallo-beta-lactamase" evidence="7">
    <location>
        <begin position="515"/>
        <end position="701"/>
    </location>
</feature>
<feature type="transmembrane region" description="Helical" evidence="6">
    <location>
        <begin position="426"/>
        <end position="444"/>
    </location>
</feature>
<reference evidence="8 9" key="1">
    <citation type="journal article" date="2008" name="Int. J. Syst. Evol. Microbiol.">
        <title>Neptunomonas japonica sp. nov., an Osedax japonicus symbiont-like bacterium isolated from sediment adjacent to sperm whale carcasses off Kagoshima, Japan.</title>
        <authorList>
            <person name="Miyazaki M."/>
            <person name="Nogi Y."/>
            <person name="Fujiwara Y."/>
            <person name="Kawato M."/>
            <person name="Kubokawa K."/>
            <person name="Horikoshi K."/>
        </authorList>
    </citation>
    <scope>NUCLEOTIDE SEQUENCE [LARGE SCALE GENOMIC DNA]</scope>
    <source>
        <strain evidence="8 9">JAMM 1380</strain>
    </source>
</reference>
<dbReference type="EMBL" id="AP014546">
    <property type="protein sequence ID" value="BBB30089.1"/>
    <property type="molecule type" value="Genomic_DNA"/>
</dbReference>
<dbReference type="RefSeq" id="WP_236590896.1">
    <property type="nucleotide sequence ID" value="NZ_AP014546.1"/>
</dbReference>
<dbReference type="InterPro" id="IPR001279">
    <property type="entry name" value="Metallo-B-lactamas"/>
</dbReference>
<feature type="transmembrane region" description="Helical" evidence="6">
    <location>
        <begin position="397"/>
        <end position="419"/>
    </location>
</feature>
<dbReference type="Pfam" id="PF03772">
    <property type="entry name" value="Competence"/>
    <property type="match status" value="1"/>
</dbReference>
<keyword evidence="5 6" id="KW-0472">Membrane</keyword>
<evidence type="ECO:0000313" key="8">
    <source>
        <dbReference type="EMBL" id="BBB30089.1"/>
    </source>
</evidence>
<dbReference type="CDD" id="cd07731">
    <property type="entry name" value="ComA-like_MBL-fold"/>
    <property type="match status" value="1"/>
</dbReference>
<dbReference type="InterPro" id="IPR025405">
    <property type="entry name" value="DUF4131"/>
</dbReference>
<keyword evidence="9" id="KW-1185">Reference proteome</keyword>
<dbReference type="SMART" id="SM00849">
    <property type="entry name" value="Lactamase_B"/>
    <property type="match status" value="1"/>
</dbReference>
<organism evidence="8 9">
    <name type="scientific">Neptunomonas japonica JAMM 1380</name>
    <dbReference type="NCBI Taxonomy" id="1441457"/>
    <lineage>
        <taxon>Bacteria</taxon>
        <taxon>Pseudomonadati</taxon>
        <taxon>Pseudomonadota</taxon>
        <taxon>Gammaproteobacteria</taxon>
        <taxon>Oceanospirillales</taxon>
        <taxon>Oceanospirillaceae</taxon>
        <taxon>Neptunomonas</taxon>
    </lineage>
</organism>
<dbReference type="InterPro" id="IPR004797">
    <property type="entry name" value="Competence_ComEC/Rec2"/>
</dbReference>
<feature type="transmembrane region" description="Helical" evidence="6">
    <location>
        <begin position="44"/>
        <end position="60"/>
    </location>
</feature>
<keyword evidence="4 6" id="KW-1133">Transmembrane helix</keyword>
<dbReference type="InterPro" id="IPR036866">
    <property type="entry name" value="RibonucZ/Hydroxyglut_hydro"/>
</dbReference>
<dbReference type="SUPFAM" id="SSF56281">
    <property type="entry name" value="Metallo-hydrolase/oxidoreductase"/>
    <property type="match status" value="1"/>
</dbReference>
<evidence type="ECO:0000259" key="7">
    <source>
        <dbReference type="SMART" id="SM00849"/>
    </source>
</evidence>
<feature type="transmembrane region" description="Helical" evidence="6">
    <location>
        <begin position="456"/>
        <end position="475"/>
    </location>
</feature>
<evidence type="ECO:0000256" key="6">
    <source>
        <dbReference type="SAM" id="Phobius"/>
    </source>
</evidence>
<protein>
    <submittedName>
        <fullName evidence="8">Competence protein ComEC</fullName>
    </submittedName>
</protein>
<feature type="transmembrane region" description="Helical" evidence="6">
    <location>
        <begin position="343"/>
        <end position="360"/>
    </location>
</feature>
<dbReference type="Gene3D" id="3.60.15.10">
    <property type="entry name" value="Ribonuclease Z/Hydroxyacylglutathione hydrolase-like"/>
    <property type="match status" value="1"/>
</dbReference>
<dbReference type="PANTHER" id="PTHR30619">
    <property type="entry name" value="DNA INTERNALIZATION/COMPETENCE PROTEIN COMEC/REC2"/>
    <property type="match status" value="1"/>
</dbReference>
<dbReference type="NCBIfam" id="TIGR00360">
    <property type="entry name" value="ComEC_N-term"/>
    <property type="match status" value="1"/>
</dbReference>
<dbReference type="InterPro" id="IPR004477">
    <property type="entry name" value="ComEC_N"/>
</dbReference>
<accession>A0A7R6SVY7</accession>